<dbReference type="InterPro" id="IPR045613">
    <property type="entry name" value="DUF6448"/>
</dbReference>
<protein>
    <recommendedName>
        <fullName evidence="4">DUF4142 domain-containing protein</fullName>
    </recommendedName>
</protein>
<dbReference type="RefSeq" id="WP_062061395.1">
    <property type="nucleotide sequence ID" value="NZ_CP013264.1"/>
</dbReference>
<dbReference type="Proteomes" id="UP000056968">
    <property type="component" value="Chromosome"/>
</dbReference>
<sequence length="202" mass="21898">MQIRRHLLAVAASLGALAVVIPTPALAHCDSMDGPVVHDAQRALSEANLTPVLKWVTQEDEDEIRSAFQMTLAVRGESDAAMQVADRYFYETVIRVHRASEGEGFTGLKPAGSVDPAIAAADRALQTGQVGPLADELASAVRHGVEERFADAYQKRQVAEESVAQGREYVEAYVQFTHFAEGVQHLTEAGASHQHRETSADH</sequence>
<dbReference type="InterPro" id="IPR006311">
    <property type="entry name" value="TAT_signal"/>
</dbReference>
<dbReference type="AlphaFoldDB" id="A0A0S3F3I0"/>
<dbReference type="OrthoDB" id="2168082at2"/>
<feature type="chain" id="PRO_5006611914" description="DUF4142 domain-containing protein" evidence="1">
    <location>
        <begin position="28"/>
        <end position="202"/>
    </location>
</feature>
<evidence type="ECO:0008006" key="4">
    <source>
        <dbReference type="Google" id="ProtNLM"/>
    </source>
</evidence>
<feature type="signal peptide" evidence="1">
    <location>
        <begin position="1"/>
        <end position="27"/>
    </location>
</feature>
<reference evidence="2 3" key="1">
    <citation type="submission" date="2015-11" db="EMBL/GenBank/DDBJ databases">
        <title>A Two-component Flavoprotein Monooxygenase System MeaXY Responsible for para-Hydroxylation of 2-Methyl-6-ethylaniline and 2,6-Diethylaniline in Sphingobium baderi DE-13.</title>
        <authorList>
            <person name="Cheng M."/>
            <person name="Meng Q."/>
            <person name="Yang Y."/>
            <person name="Chu C."/>
            <person name="Yan X."/>
            <person name="He J."/>
            <person name="Li S."/>
        </authorList>
    </citation>
    <scope>NUCLEOTIDE SEQUENCE [LARGE SCALE GENOMIC DNA]</scope>
    <source>
        <strain evidence="2 3">DE-13</strain>
    </source>
</reference>
<name>A0A0S3F3I0_9SPHN</name>
<dbReference type="KEGG" id="sbd:ATN00_01940"/>
<keyword evidence="1" id="KW-0732">Signal</keyword>
<evidence type="ECO:0000313" key="3">
    <source>
        <dbReference type="Proteomes" id="UP000056968"/>
    </source>
</evidence>
<dbReference type="EMBL" id="CP013264">
    <property type="protein sequence ID" value="ALR22308.1"/>
    <property type="molecule type" value="Genomic_DNA"/>
</dbReference>
<dbReference type="PROSITE" id="PS51318">
    <property type="entry name" value="TAT"/>
    <property type="match status" value="1"/>
</dbReference>
<accession>A0A0S3F3I0</accession>
<evidence type="ECO:0000313" key="2">
    <source>
        <dbReference type="EMBL" id="ALR22308.1"/>
    </source>
</evidence>
<keyword evidence="3" id="KW-1185">Reference proteome</keyword>
<gene>
    <name evidence="2" type="ORF">ATN00_01940</name>
</gene>
<organism evidence="2 3">
    <name type="scientific">Sphingobium baderi</name>
    <dbReference type="NCBI Taxonomy" id="1332080"/>
    <lineage>
        <taxon>Bacteria</taxon>
        <taxon>Pseudomonadati</taxon>
        <taxon>Pseudomonadota</taxon>
        <taxon>Alphaproteobacteria</taxon>
        <taxon>Sphingomonadales</taxon>
        <taxon>Sphingomonadaceae</taxon>
        <taxon>Sphingobium</taxon>
    </lineage>
</organism>
<dbReference type="Pfam" id="PF20046">
    <property type="entry name" value="DUF6448"/>
    <property type="match status" value="1"/>
</dbReference>
<proteinExistence type="predicted"/>
<evidence type="ECO:0000256" key="1">
    <source>
        <dbReference type="SAM" id="SignalP"/>
    </source>
</evidence>